<comment type="caution">
    <text evidence="1">The sequence shown here is derived from an EMBL/GenBank/DDBJ whole genome shotgun (WGS) entry which is preliminary data.</text>
</comment>
<accession>A0A835IQ30</accession>
<name>A0A835IQ30_9MAGN</name>
<reference evidence="1 2" key="1">
    <citation type="submission" date="2020-10" db="EMBL/GenBank/DDBJ databases">
        <title>The Coptis chinensis genome and diversification of protoberbering-type alkaloids.</title>
        <authorList>
            <person name="Wang B."/>
            <person name="Shu S."/>
            <person name="Song C."/>
            <person name="Liu Y."/>
        </authorList>
    </citation>
    <scope>NUCLEOTIDE SEQUENCE [LARGE SCALE GENOMIC DNA]</scope>
    <source>
        <strain evidence="1">HL-2020</strain>
        <tissue evidence="1">Leaf</tissue>
    </source>
</reference>
<gene>
    <name evidence="1" type="ORF">IFM89_026589</name>
</gene>
<proteinExistence type="predicted"/>
<dbReference type="Gene3D" id="3.60.10.10">
    <property type="entry name" value="Endonuclease/exonuclease/phosphatase"/>
    <property type="match status" value="1"/>
</dbReference>
<keyword evidence="2" id="KW-1185">Reference proteome</keyword>
<evidence type="ECO:0000313" key="2">
    <source>
        <dbReference type="Proteomes" id="UP000631114"/>
    </source>
</evidence>
<dbReference type="OrthoDB" id="1001388at2759"/>
<dbReference type="PANTHER" id="PTHR33710:SF77">
    <property type="entry name" value="DNASE I-LIKE SUPERFAMILY PROTEIN"/>
    <property type="match status" value="1"/>
</dbReference>
<protein>
    <submittedName>
        <fullName evidence="1">Uncharacterized protein</fullName>
    </submittedName>
</protein>
<evidence type="ECO:0000313" key="1">
    <source>
        <dbReference type="EMBL" id="KAF9621696.1"/>
    </source>
</evidence>
<organism evidence="1 2">
    <name type="scientific">Coptis chinensis</name>
    <dbReference type="NCBI Taxonomy" id="261450"/>
    <lineage>
        <taxon>Eukaryota</taxon>
        <taxon>Viridiplantae</taxon>
        <taxon>Streptophyta</taxon>
        <taxon>Embryophyta</taxon>
        <taxon>Tracheophyta</taxon>
        <taxon>Spermatophyta</taxon>
        <taxon>Magnoliopsida</taxon>
        <taxon>Ranunculales</taxon>
        <taxon>Ranunculaceae</taxon>
        <taxon>Coptidoideae</taxon>
        <taxon>Coptis</taxon>
    </lineage>
</organism>
<dbReference type="EMBL" id="JADFTS010000002">
    <property type="protein sequence ID" value="KAF9621696.1"/>
    <property type="molecule type" value="Genomic_DNA"/>
</dbReference>
<dbReference type="PANTHER" id="PTHR33710">
    <property type="entry name" value="BNAC02G09200D PROTEIN"/>
    <property type="match status" value="1"/>
</dbReference>
<dbReference type="AlphaFoldDB" id="A0A835IQ30"/>
<dbReference type="InterPro" id="IPR036691">
    <property type="entry name" value="Endo/exonu/phosph_ase_sf"/>
</dbReference>
<sequence length="181" mass="21501">MCHEERWGGRPDPKKSHIDAFQEMVYNCGLIDVGYVGNIFTWCNGQEGLSRMYQRLDRVLCNPFWRTSFAEAQVIHISTIHSDHKILLVQLHPKKSKLKRPFRFESMWTTDPTCKEVIKAAMQIEFDGSSSYAFCRNLTLCRRELLKWNQKEFGYLQTQMKEIDNQLKQLQEHNHDVYYAY</sequence>
<dbReference type="SUPFAM" id="SSF56219">
    <property type="entry name" value="DNase I-like"/>
    <property type="match status" value="1"/>
</dbReference>
<dbReference type="Proteomes" id="UP000631114">
    <property type="component" value="Unassembled WGS sequence"/>
</dbReference>